<dbReference type="EMBL" id="ATLV01024108">
    <property type="status" value="NOT_ANNOTATED_CDS"/>
    <property type="molecule type" value="Genomic_DNA"/>
</dbReference>
<reference evidence="2 4" key="1">
    <citation type="journal article" date="2014" name="BMC Genomics">
        <title>Genome sequence of Anopheles sinensis provides insight into genetics basis of mosquito competence for malaria parasites.</title>
        <authorList>
            <person name="Zhou D."/>
            <person name="Zhang D."/>
            <person name="Ding G."/>
            <person name="Shi L."/>
            <person name="Hou Q."/>
            <person name="Ye Y."/>
            <person name="Xu Y."/>
            <person name="Zhou H."/>
            <person name="Xiong C."/>
            <person name="Li S."/>
            <person name="Yu J."/>
            <person name="Hong S."/>
            <person name="Yu X."/>
            <person name="Zou P."/>
            <person name="Chen C."/>
            <person name="Chang X."/>
            <person name="Wang W."/>
            <person name="Lv Y."/>
            <person name="Sun Y."/>
            <person name="Ma L."/>
            <person name="Shen B."/>
            <person name="Zhu C."/>
        </authorList>
    </citation>
    <scope>NUCLEOTIDE SEQUENCE [LARGE SCALE GENOMIC DNA]</scope>
</reference>
<proteinExistence type="predicted"/>
<dbReference type="STRING" id="74873.A0A084WKC4"/>
<evidence type="ECO:0000313" key="2">
    <source>
        <dbReference type="EMBL" id="KFB50668.1"/>
    </source>
</evidence>
<dbReference type="OrthoDB" id="7454303at2759"/>
<dbReference type="Proteomes" id="UP000030765">
    <property type="component" value="Unassembled WGS sequence"/>
</dbReference>
<dbReference type="EMBL" id="KE525349">
    <property type="protein sequence ID" value="KFB50668.1"/>
    <property type="molecule type" value="Genomic_DNA"/>
</dbReference>
<feature type="compositionally biased region" description="Polar residues" evidence="1">
    <location>
        <begin position="25"/>
        <end position="44"/>
    </location>
</feature>
<feature type="region of interest" description="Disordered" evidence="1">
    <location>
        <begin position="1"/>
        <end position="75"/>
    </location>
</feature>
<evidence type="ECO:0000313" key="3">
    <source>
        <dbReference type="EnsemblMetazoa" id="ASIC018703-PA"/>
    </source>
</evidence>
<organism evidence="2">
    <name type="scientific">Anopheles sinensis</name>
    <name type="common">Mosquito</name>
    <dbReference type="NCBI Taxonomy" id="74873"/>
    <lineage>
        <taxon>Eukaryota</taxon>
        <taxon>Metazoa</taxon>
        <taxon>Ecdysozoa</taxon>
        <taxon>Arthropoda</taxon>
        <taxon>Hexapoda</taxon>
        <taxon>Insecta</taxon>
        <taxon>Pterygota</taxon>
        <taxon>Neoptera</taxon>
        <taxon>Endopterygota</taxon>
        <taxon>Diptera</taxon>
        <taxon>Nematocera</taxon>
        <taxon>Culicoidea</taxon>
        <taxon>Culicidae</taxon>
        <taxon>Anophelinae</taxon>
        <taxon>Anopheles</taxon>
    </lineage>
</organism>
<evidence type="ECO:0000313" key="4">
    <source>
        <dbReference type="Proteomes" id="UP000030765"/>
    </source>
</evidence>
<name>A0A084WKC4_ANOSI</name>
<gene>
    <name evidence="2" type="ORF">ZHAS_00018703</name>
</gene>
<accession>A0A084WKC4</accession>
<dbReference type="AlphaFoldDB" id="A0A084WKC4"/>
<dbReference type="VEuPathDB" id="VectorBase:ASIS005996"/>
<keyword evidence="4" id="KW-1185">Reference proteome</keyword>
<evidence type="ECO:0000256" key="1">
    <source>
        <dbReference type="SAM" id="MobiDB-lite"/>
    </source>
</evidence>
<dbReference type="VEuPathDB" id="VectorBase:ASIC018703"/>
<dbReference type="OMA" id="RCAMLPD"/>
<sequence length="675" mass="78303">MLRRTRSSTKDQQPCPVKLNKAVKHNSTVATGRLRNITNTVRMSTEQEEEPRGKPSSEPPRKKKRPNSIAGQSTSQPELVAFEKLRVVLGRHYFDVCRRLVLDYVPRCVKQVTECAQHHANKRGPRTKRVGLMRQNHTLEQIPEQRPDQFVEFLYQALMRNEFIDSELFGAGLQLILTINRPSTELQVDYDVLNIVSGTSDALLKCLERFPPCRWDLRAAYQDIVFGHLDADCFKKCDRKEGLFRNIIHLLEFCIETGDPEQSSSHSKHRKGTKKAKQEEDIFFSNYNSWMTQNSQIYDFDKLSRAERFERLFTSLRIIVKMLEMDLAMWILRNPTKTRQNLCLSSRCPLVAQLVWDGDYGSVNLFVKKLFQMYINVIALQYPEENIAILSRLLNLVAVCVNLSEFQHNDGMLQYPCLKTNSEYFAKQLWKTLETSPYYSVNVCLATIHHTRTPFVLLSLSEELIRKLHRHDHPTNIRGFFQHLLSSNWLDCGTEKRAAKTIAGEQSKNPPYPVLNRQKIRTKTSEITQQEYVDLLFVGLRAYCDVYQIPAYFRAIMVQSPNDAETASGENVASDLFPTTVPTAPNRLVKHLRKHESRFPGSTRIVSEDVTDERMIFQGVAVNGELLLEYREDIKYLMLIEQQLKKLKSPEEMRLFRKWITFLSEVDPSLKMNIN</sequence>
<dbReference type="EnsemblMetazoa" id="ASIC018703-RA">
    <property type="protein sequence ID" value="ASIC018703-PA"/>
    <property type="gene ID" value="ASIC018703"/>
</dbReference>
<reference evidence="3" key="2">
    <citation type="submission" date="2020-05" db="UniProtKB">
        <authorList>
            <consortium name="EnsemblMetazoa"/>
        </authorList>
    </citation>
    <scope>IDENTIFICATION</scope>
</reference>
<protein>
    <submittedName>
        <fullName evidence="2">AGAP006323-PA-like protein</fullName>
    </submittedName>
</protein>